<reference evidence="1" key="1">
    <citation type="submission" date="2021-08" db="EMBL/GenBank/DDBJ databases">
        <title>The first chromosome-level gecko genome reveals the dynamic sex chromosomes of Neotropical dwarf geckos (Sphaerodactylidae: Sphaerodactylus).</title>
        <authorList>
            <person name="Pinto B.J."/>
            <person name="Keating S.E."/>
            <person name="Gamble T."/>
        </authorList>
    </citation>
    <scope>NUCLEOTIDE SEQUENCE</scope>
    <source>
        <strain evidence="1">TG3544</strain>
    </source>
</reference>
<accession>A0ACB8EWP2</accession>
<keyword evidence="2" id="KW-1185">Reference proteome</keyword>
<comment type="caution">
    <text evidence="1">The sequence shown here is derived from an EMBL/GenBank/DDBJ whole genome shotgun (WGS) entry which is preliminary data.</text>
</comment>
<proteinExistence type="predicted"/>
<sequence length="389" mass="43805">MATPGRGVRATRKLRQWTVEQVESGKYRGLVWDDPPKKTMFRIPWKHAGKQEFHHEEDAAFFKAWAIFKGKYRPGERFDPAAGKTRIRCALFKSPEFEEVPSRSKLDITEPYKVYRLVPPSEQPIVNTSKKSKKMKSECSRGTSAERAGSPPPPPKDGRATSEATASLSLNATATLTFHKEEFSPQSDETAPDMTEIALHLEAEIVPAEIPLVMSIGEFSVQLSILYSGVLIQRFFLPEGDFRITSAAPPSEGPRHRMRCVMLPPPERLEDSQKQRDTQQLLKDLEKGVMVDSNREGIFIQCQRRCKANISWKGFTKSLAVGKLNSDTFLQVFSTKAFQAAWDQHKLGFAPIPEHQVTLCVGEELEGNDSLNNKLIIIQMAQNFAARMT</sequence>
<dbReference type="Proteomes" id="UP000827872">
    <property type="component" value="Linkage Group LG15"/>
</dbReference>
<gene>
    <name evidence="1" type="ORF">K3G42_014397</name>
</gene>
<dbReference type="EMBL" id="CM037628">
    <property type="protein sequence ID" value="KAH7997265.1"/>
    <property type="molecule type" value="Genomic_DNA"/>
</dbReference>
<evidence type="ECO:0000313" key="1">
    <source>
        <dbReference type="EMBL" id="KAH7997265.1"/>
    </source>
</evidence>
<name>A0ACB8EWP2_9SAUR</name>
<organism evidence="1 2">
    <name type="scientific">Sphaerodactylus townsendi</name>
    <dbReference type="NCBI Taxonomy" id="933632"/>
    <lineage>
        <taxon>Eukaryota</taxon>
        <taxon>Metazoa</taxon>
        <taxon>Chordata</taxon>
        <taxon>Craniata</taxon>
        <taxon>Vertebrata</taxon>
        <taxon>Euteleostomi</taxon>
        <taxon>Lepidosauria</taxon>
        <taxon>Squamata</taxon>
        <taxon>Bifurcata</taxon>
        <taxon>Gekkota</taxon>
        <taxon>Sphaerodactylidae</taxon>
        <taxon>Sphaerodactylus</taxon>
    </lineage>
</organism>
<protein>
    <submittedName>
        <fullName evidence="1">Uncharacterized protein</fullName>
    </submittedName>
</protein>
<evidence type="ECO:0000313" key="2">
    <source>
        <dbReference type="Proteomes" id="UP000827872"/>
    </source>
</evidence>